<gene>
    <name evidence="2" type="ORF">UFOPK4175_00762</name>
</gene>
<sequence length="272" mass="30160">MPPPEVCAGHDHGALSRCEQSDRFVYPTRCGRFRLGVGQRRSRWRLLALGEDDVEREVDEGRAGVRRKCRSQRFVDQPGYCVGTLGRGGELRQRRDKRNVVDLLERPHPPAQGRRTAAKNHDRRLILQRRADRAKAVGNARARCQRGNSRLARDLSPTFGGEGRCLLVAGIDNLDPLLAAAVVDREEVAAGEREQLRHSVLLEAPRYKAAAVEVCCRTGFSFHRATLPTIEALPAPASAPPTPRLANLAEDQDQPSRAHPVWPRAGEPGCWG</sequence>
<proteinExistence type="predicted"/>
<feature type="region of interest" description="Disordered" evidence="1">
    <location>
        <begin position="234"/>
        <end position="272"/>
    </location>
</feature>
<accession>A0A6J7S1N3</accession>
<name>A0A6J7S1N3_9ZZZZ</name>
<organism evidence="2">
    <name type="scientific">freshwater metagenome</name>
    <dbReference type="NCBI Taxonomy" id="449393"/>
    <lineage>
        <taxon>unclassified sequences</taxon>
        <taxon>metagenomes</taxon>
        <taxon>ecological metagenomes</taxon>
    </lineage>
</organism>
<evidence type="ECO:0000256" key="1">
    <source>
        <dbReference type="SAM" id="MobiDB-lite"/>
    </source>
</evidence>
<dbReference type="AlphaFoldDB" id="A0A6J7S1N3"/>
<reference evidence="2" key="1">
    <citation type="submission" date="2020-05" db="EMBL/GenBank/DDBJ databases">
        <authorList>
            <person name="Chiriac C."/>
            <person name="Salcher M."/>
            <person name="Ghai R."/>
            <person name="Kavagutti S V."/>
        </authorList>
    </citation>
    <scope>NUCLEOTIDE SEQUENCE</scope>
</reference>
<dbReference type="EMBL" id="CAFBPX010000124">
    <property type="protein sequence ID" value="CAB5035165.1"/>
    <property type="molecule type" value="Genomic_DNA"/>
</dbReference>
<protein>
    <submittedName>
        <fullName evidence="2">Unannotated protein</fullName>
    </submittedName>
</protein>
<evidence type="ECO:0000313" key="2">
    <source>
        <dbReference type="EMBL" id="CAB5035165.1"/>
    </source>
</evidence>